<name>A0A2K2DA94_BRADI</name>
<sequence length="184" mass="21139">METRNALAKSKDASYHPKAAPSAAAEGRHIGHKKAKAVRDAAPSTERFYTCIEKCMTDAAAQASKREELAAKSEEVAASRWATVIKKQEEAGGLGDLDVRHFRHGRRGERMVRREMRERQRHRLHHRRPTQQLQPPLHHRRARKLLNWDDLLRFGPACEIETKLLFELYFEVAVWGCVSRLGLK</sequence>
<accession>A0A2K2DA94</accession>
<evidence type="ECO:0000256" key="1">
    <source>
        <dbReference type="SAM" id="MobiDB-lite"/>
    </source>
</evidence>
<proteinExistence type="predicted"/>
<organism evidence="2">
    <name type="scientific">Brachypodium distachyon</name>
    <name type="common">Purple false brome</name>
    <name type="synonym">Trachynia distachya</name>
    <dbReference type="NCBI Taxonomy" id="15368"/>
    <lineage>
        <taxon>Eukaryota</taxon>
        <taxon>Viridiplantae</taxon>
        <taxon>Streptophyta</taxon>
        <taxon>Embryophyta</taxon>
        <taxon>Tracheophyta</taxon>
        <taxon>Spermatophyta</taxon>
        <taxon>Magnoliopsida</taxon>
        <taxon>Liliopsida</taxon>
        <taxon>Poales</taxon>
        <taxon>Poaceae</taxon>
        <taxon>BOP clade</taxon>
        <taxon>Pooideae</taxon>
        <taxon>Stipodae</taxon>
        <taxon>Brachypodieae</taxon>
        <taxon>Brachypodium</taxon>
    </lineage>
</organism>
<keyword evidence="4" id="KW-1185">Reference proteome</keyword>
<dbReference type="EMBL" id="CM000881">
    <property type="protein sequence ID" value="PNT71210.1"/>
    <property type="molecule type" value="Genomic_DNA"/>
</dbReference>
<gene>
    <name evidence="2" type="ORF">BRADI_2g24896v3</name>
</gene>
<feature type="compositionally biased region" description="Basic and acidic residues" evidence="1">
    <location>
        <begin position="1"/>
        <end position="15"/>
    </location>
</feature>
<dbReference type="InParanoid" id="A0A2K2DA94"/>
<protein>
    <submittedName>
        <fullName evidence="2 3">Uncharacterized protein</fullName>
    </submittedName>
</protein>
<dbReference type="OrthoDB" id="693008at2759"/>
<dbReference type="EnsemblPlants" id="PNT71210">
    <property type="protein sequence ID" value="PNT71210"/>
    <property type="gene ID" value="BRADI_2g24896v3"/>
</dbReference>
<feature type="region of interest" description="Disordered" evidence="1">
    <location>
        <begin position="1"/>
        <end position="39"/>
    </location>
</feature>
<evidence type="ECO:0000313" key="3">
    <source>
        <dbReference type="EnsemblPlants" id="PNT71210"/>
    </source>
</evidence>
<reference evidence="3" key="3">
    <citation type="submission" date="2018-08" db="UniProtKB">
        <authorList>
            <consortium name="EnsemblPlants"/>
        </authorList>
    </citation>
    <scope>IDENTIFICATION</scope>
    <source>
        <strain evidence="3">cv. Bd21</strain>
    </source>
</reference>
<dbReference type="AlphaFoldDB" id="A0A2K2DA94"/>
<evidence type="ECO:0000313" key="2">
    <source>
        <dbReference type="EMBL" id="PNT71210.1"/>
    </source>
</evidence>
<reference evidence="2" key="2">
    <citation type="submission" date="2017-06" db="EMBL/GenBank/DDBJ databases">
        <title>WGS assembly of Brachypodium distachyon.</title>
        <authorList>
            <consortium name="The International Brachypodium Initiative"/>
            <person name="Lucas S."/>
            <person name="Harmon-Smith M."/>
            <person name="Lail K."/>
            <person name="Tice H."/>
            <person name="Grimwood J."/>
            <person name="Bruce D."/>
            <person name="Barry K."/>
            <person name="Shu S."/>
            <person name="Lindquist E."/>
            <person name="Wang M."/>
            <person name="Pitluck S."/>
            <person name="Vogel J.P."/>
            <person name="Garvin D.F."/>
            <person name="Mockler T.C."/>
            <person name="Schmutz J."/>
            <person name="Rokhsar D."/>
            <person name="Bevan M.W."/>
        </authorList>
    </citation>
    <scope>NUCLEOTIDE SEQUENCE</scope>
    <source>
        <strain evidence="2">Bd21</strain>
    </source>
</reference>
<dbReference type="Gramene" id="PNT71210">
    <property type="protein sequence ID" value="PNT71210"/>
    <property type="gene ID" value="BRADI_2g24896v3"/>
</dbReference>
<reference evidence="2 3" key="1">
    <citation type="journal article" date="2010" name="Nature">
        <title>Genome sequencing and analysis of the model grass Brachypodium distachyon.</title>
        <authorList>
            <consortium name="International Brachypodium Initiative"/>
        </authorList>
    </citation>
    <scope>NUCLEOTIDE SEQUENCE [LARGE SCALE GENOMIC DNA]</scope>
    <source>
        <strain evidence="2 3">Bd21</strain>
    </source>
</reference>
<evidence type="ECO:0000313" key="4">
    <source>
        <dbReference type="Proteomes" id="UP000008810"/>
    </source>
</evidence>
<dbReference type="Proteomes" id="UP000008810">
    <property type="component" value="Chromosome 2"/>
</dbReference>